<dbReference type="InterPro" id="IPR036856">
    <property type="entry name" value="Ald_Oxase/Xan_DH_a/b_sf"/>
</dbReference>
<dbReference type="SMART" id="SM01008">
    <property type="entry name" value="Ald_Xan_dh_C"/>
    <property type="match status" value="1"/>
</dbReference>
<keyword evidence="2" id="KW-0560">Oxidoreductase</keyword>
<evidence type="ECO:0000256" key="1">
    <source>
        <dbReference type="ARBA" id="ARBA00022505"/>
    </source>
</evidence>
<sequence>MNIHSYHEVLTDDPDTEQARHIGRSVKRLEDPPLVQGQARFAGDVNFPHQLHMRVVRAQVAHGRIMAIDTEFARALPGVVAVWTGADVADVPPIPFRATTVKGLEPYCQPILAQERVRYVGEPVAAVFATDPYVAEDAADMVWPEIEPLPVVLDASAPVGEFAPGRSTEPTVIRKGYGDVDQAFAQAHAIVELDLSIGRHSGVPLECRGAIGRYDAARDVLEMYGGAKKTHWNRDEMAKMLGRAPSKFHVYEDHVGGGFGVRGEMYPEDVLVCLAAMRLRRPVKWIEDRRENLMATNHSRQQRHLVSAAVDRDGRILGIRNRFFHDNGGYVRTHGPRVADMSAGLLLGPYRVPAYEVHAHYRLTNKTPCGTYRSPGRYETTFVRERLMDAIAHEVGIDVLEVRRRNLIGPEEMPYPRPLDALGTDVVLDSGRYEELLDKTLERVGWREAKAGIARRKAAGEAAGIGLAMFVEKSGLGPSDGVRITVDTTGAVELVTGAASVGQGMETALAQICADGLGIDYRRIRVIHGRTDRMEFGNGAHASRVTVMSGSATQIAARKIRAKALDIGAEMLSARLDEVEMADGSVFLKADPEGRRIPLDEIARHVHAGSRTVGRREPGLSAEGWFYSDHMNYPYGIHVAQVAVDRGTGAVRVERYLVAYDVGRAVNPMLIDGQIVGGLAQGLGGALFEEFTYDESGQPLSTTFADYLMVTAHEMPASIDVMITEDAPSPLNPLGMKGAGEGGTNAVGAAVAAAVDDALDAPGFVTRLPIKPMAVHRYLSGKTPHAPDSP</sequence>
<dbReference type="SUPFAM" id="SSF56003">
    <property type="entry name" value="Molybdenum cofactor-binding domain"/>
    <property type="match status" value="1"/>
</dbReference>
<protein>
    <submittedName>
        <fullName evidence="4">Xanthine dehydrogenase family protein molybdopterin-binding subunit</fullName>
    </submittedName>
</protein>
<accession>A0ABP8HB75</accession>
<dbReference type="Pfam" id="PF20256">
    <property type="entry name" value="MoCoBD_2"/>
    <property type="match status" value="1"/>
</dbReference>
<evidence type="ECO:0000313" key="5">
    <source>
        <dbReference type="Proteomes" id="UP001501671"/>
    </source>
</evidence>
<dbReference type="PANTHER" id="PTHR11908">
    <property type="entry name" value="XANTHINE DEHYDROGENASE"/>
    <property type="match status" value="1"/>
</dbReference>
<dbReference type="PANTHER" id="PTHR11908:SF132">
    <property type="entry name" value="ALDEHYDE OXIDASE 1-RELATED"/>
    <property type="match status" value="1"/>
</dbReference>
<gene>
    <name evidence="4" type="ORF">GCM10023144_31610</name>
</gene>
<keyword evidence="5" id="KW-1185">Reference proteome</keyword>
<comment type="caution">
    <text evidence="4">The sequence shown here is derived from an EMBL/GenBank/DDBJ whole genome shotgun (WGS) entry which is preliminary data.</text>
</comment>
<dbReference type="InterPro" id="IPR046867">
    <property type="entry name" value="AldOxase/xan_DH_MoCoBD2"/>
</dbReference>
<dbReference type="InterPro" id="IPR037165">
    <property type="entry name" value="AldOxase/xan_DH_Mopterin-bd_sf"/>
</dbReference>
<feature type="domain" description="Aldehyde oxidase/xanthine dehydrogenase a/b hammerhead" evidence="3">
    <location>
        <begin position="36"/>
        <end position="150"/>
    </location>
</feature>
<dbReference type="Gene3D" id="3.30.365.10">
    <property type="entry name" value="Aldehyde oxidase/xanthine dehydrogenase, molybdopterin binding domain"/>
    <property type="match status" value="4"/>
</dbReference>
<dbReference type="Proteomes" id="UP001501671">
    <property type="component" value="Unassembled WGS sequence"/>
</dbReference>
<proteinExistence type="predicted"/>
<dbReference type="InterPro" id="IPR016208">
    <property type="entry name" value="Ald_Oxase/xanthine_DH-like"/>
</dbReference>
<dbReference type="InterPro" id="IPR008274">
    <property type="entry name" value="AldOxase/xan_DH_MoCoBD1"/>
</dbReference>
<dbReference type="Gene3D" id="3.90.1170.50">
    <property type="entry name" value="Aldehyde oxidase/xanthine dehydrogenase, a/b hammerhead"/>
    <property type="match status" value="1"/>
</dbReference>
<name>A0ABP8HB75_9BURK</name>
<dbReference type="RefSeq" id="WP_345250833.1">
    <property type="nucleotide sequence ID" value="NZ_BAABFO010000016.1"/>
</dbReference>
<reference evidence="5" key="1">
    <citation type="journal article" date="2019" name="Int. J. Syst. Evol. Microbiol.">
        <title>The Global Catalogue of Microorganisms (GCM) 10K type strain sequencing project: providing services to taxonomists for standard genome sequencing and annotation.</title>
        <authorList>
            <consortium name="The Broad Institute Genomics Platform"/>
            <consortium name="The Broad Institute Genome Sequencing Center for Infectious Disease"/>
            <person name="Wu L."/>
            <person name="Ma J."/>
        </authorList>
    </citation>
    <scope>NUCLEOTIDE SEQUENCE [LARGE SCALE GENOMIC DNA]</scope>
    <source>
        <strain evidence="5">JCM 17666</strain>
    </source>
</reference>
<dbReference type="InterPro" id="IPR000674">
    <property type="entry name" value="Ald_Oxase/Xan_DH_a/b"/>
</dbReference>
<evidence type="ECO:0000313" key="4">
    <source>
        <dbReference type="EMBL" id="GAA4336786.1"/>
    </source>
</evidence>
<evidence type="ECO:0000256" key="2">
    <source>
        <dbReference type="ARBA" id="ARBA00023002"/>
    </source>
</evidence>
<dbReference type="Pfam" id="PF01315">
    <property type="entry name" value="Ald_Xan_dh_C"/>
    <property type="match status" value="1"/>
</dbReference>
<evidence type="ECO:0000259" key="3">
    <source>
        <dbReference type="SMART" id="SM01008"/>
    </source>
</evidence>
<dbReference type="EMBL" id="BAABFO010000016">
    <property type="protein sequence ID" value="GAA4336786.1"/>
    <property type="molecule type" value="Genomic_DNA"/>
</dbReference>
<keyword evidence="1" id="KW-0500">Molybdenum</keyword>
<organism evidence="4 5">
    <name type="scientific">Pigmentiphaga soli</name>
    <dbReference type="NCBI Taxonomy" id="1007095"/>
    <lineage>
        <taxon>Bacteria</taxon>
        <taxon>Pseudomonadati</taxon>
        <taxon>Pseudomonadota</taxon>
        <taxon>Betaproteobacteria</taxon>
        <taxon>Burkholderiales</taxon>
        <taxon>Alcaligenaceae</taxon>
        <taxon>Pigmentiphaga</taxon>
    </lineage>
</organism>
<dbReference type="Pfam" id="PF02738">
    <property type="entry name" value="MoCoBD_1"/>
    <property type="match status" value="1"/>
</dbReference>
<dbReference type="SUPFAM" id="SSF54665">
    <property type="entry name" value="CO dehydrogenase molybdoprotein N-domain-like"/>
    <property type="match status" value="1"/>
</dbReference>